<dbReference type="PANTHER" id="PTHR33375:SF1">
    <property type="entry name" value="CHROMOSOME-PARTITIONING PROTEIN PARB-RELATED"/>
    <property type="match status" value="1"/>
</dbReference>
<dbReference type="RefSeq" id="WP_345187245.1">
    <property type="nucleotide sequence ID" value="NZ_BAABGP010000016.1"/>
</dbReference>
<dbReference type="EMBL" id="BAABGP010000016">
    <property type="protein sequence ID" value="GAA4486946.1"/>
    <property type="molecule type" value="Genomic_DNA"/>
</dbReference>
<dbReference type="Pfam" id="PF02195">
    <property type="entry name" value="ParB_N"/>
    <property type="match status" value="1"/>
</dbReference>
<dbReference type="PANTHER" id="PTHR33375">
    <property type="entry name" value="CHROMOSOME-PARTITIONING PROTEIN PARB-RELATED"/>
    <property type="match status" value="1"/>
</dbReference>
<gene>
    <name evidence="3" type="ORF">GCM10023171_23920</name>
</gene>
<dbReference type="InterPro" id="IPR050336">
    <property type="entry name" value="Chromosome_partition/occlusion"/>
</dbReference>
<evidence type="ECO:0000256" key="1">
    <source>
        <dbReference type="SAM" id="MobiDB-lite"/>
    </source>
</evidence>
<name>A0ABP8PG56_9MICO</name>
<organism evidence="3 4">
    <name type="scientific">Microbacterium panaciterrae</name>
    <dbReference type="NCBI Taxonomy" id="985759"/>
    <lineage>
        <taxon>Bacteria</taxon>
        <taxon>Bacillati</taxon>
        <taxon>Actinomycetota</taxon>
        <taxon>Actinomycetes</taxon>
        <taxon>Micrococcales</taxon>
        <taxon>Microbacteriaceae</taxon>
        <taxon>Microbacterium</taxon>
    </lineage>
</organism>
<proteinExistence type="predicted"/>
<dbReference type="InterPro" id="IPR036086">
    <property type="entry name" value="ParB/Sulfiredoxin_sf"/>
</dbReference>
<protein>
    <recommendedName>
        <fullName evidence="2">ParB-like N-terminal domain-containing protein</fullName>
    </recommendedName>
</protein>
<dbReference type="Gene3D" id="3.90.1530.30">
    <property type="match status" value="1"/>
</dbReference>
<keyword evidence="4" id="KW-1185">Reference proteome</keyword>
<accession>A0ABP8PG56</accession>
<evidence type="ECO:0000259" key="2">
    <source>
        <dbReference type="SMART" id="SM00470"/>
    </source>
</evidence>
<feature type="region of interest" description="Disordered" evidence="1">
    <location>
        <begin position="130"/>
        <end position="153"/>
    </location>
</feature>
<dbReference type="SUPFAM" id="SSF110849">
    <property type="entry name" value="ParB/Sulfiredoxin"/>
    <property type="match status" value="1"/>
</dbReference>
<sequence length="332" mass="35847">MSGRGGSIELDRAVDSIIVGARHRTDLGDLDDLAASIAQHGLLQPLTVTLDGILVCGARRLAAIKQLGWRTVGVWVRSGISDQLGHLLAEQDDDKLHKALTPVEAADLYQEIKTLMAEDAARRMGAGQFSDEYQPRWNGSGKFPEPLDTPTGESREQAASMIPGAPSYKTLDKIAYLRQIADDLGQPAELRAQATREVEQVNAGEPVHPAYARIREAVKQAHSDDAADLQALAAEAVVRAQRGSIKGTSAAGKSTVTLVPERWSVRAFVTTWSELESWWLHFDVTSLAAALTDEQVTAFLATVDGSSEFADALREAWDSKPGTVARGHLHAL</sequence>
<evidence type="ECO:0000313" key="4">
    <source>
        <dbReference type="Proteomes" id="UP001500731"/>
    </source>
</evidence>
<dbReference type="Proteomes" id="UP001500731">
    <property type="component" value="Unassembled WGS sequence"/>
</dbReference>
<comment type="caution">
    <text evidence="3">The sequence shown here is derived from an EMBL/GenBank/DDBJ whole genome shotgun (WGS) entry which is preliminary data.</text>
</comment>
<feature type="domain" description="ParB-like N-terminal" evidence="2">
    <location>
        <begin position="10"/>
        <end position="100"/>
    </location>
</feature>
<dbReference type="SMART" id="SM00470">
    <property type="entry name" value="ParB"/>
    <property type="match status" value="1"/>
</dbReference>
<evidence type="ECO:0000313" key="3">
    <source>
        <dbReference type="EMBL" id="GAA4486946.1"/>
    </source>
</evidence>
<reference evidence="4" key="1">
    <citation type="journal article" date="2019" name="Int. J. Syst. Evol. Microbiol.">
        <title>The Global Catalogue of Microorganisms (GCM) 10K type strain sequencing project: providing services to taxonomists for standard genome sequencing and annotation.</title>
        <authorList>
            <consortium name="The Broad Institute Genomics Platform"/>
            <consortium name="The Broad Institute Genome Sequencing Center for Infectious Disease"/>
            <person name="Wu L."/>
            <person name="Ma J."/>
        </authorList>
    </citation>
    <scope>NUCLEOTIDE SEQUENCE [LARGE SCALE GENOMIC DNA]</scope>
    <source>
        <strain evidence="4">JCM 17839</strain>
    </source>
</reference>
<dbReference type="InterPro" id="IPR003115">
    <property type="entry name" value="ParB_N"/>
</dbReference>